<evidence type="ECO:0000259" key="2">
    <source>
        <dbReference type="Pfam" id="PF13843"/>
    </source>
</evidence>
<comment type="caution">
    <text evidence="3">The sequence shown here is derived from an EMBL/GenBank/DDBJ whole genome shotgun (WGS) entry which is preliminary data.</text>
</comment>
<dbReference type="PANTHER" id="PTHR46599:SF3">
    <property type="entry name" value="PIGGYBAC TRANSPOSABLE ELEMENT-DERIVED PROTEIN 4"/>
    <property type="match status" value="1"/>
</dbReference>
<sequence length="463" mass="52399">MTPTDLIFDPALIDGVGGRDVVARGAGQASLLDDIRLNGWTVPQVKAPFPYMDEPYETRPDEWIRDDYPGIYGGDHGPTAGALNATSTALGAFLRFVTPQLLEKIAGECNDYFEENLDTRVEAEHTKQQARKQKRPDFQPQTPQQIKTNLQKTPEISGRDLCIFIGLLIARTIAPNKGKFAHHWKTSDEGAIPRGCFGNFMKRKHGCSRYYRPGWKLRPVIDALEVTFQRNFIPPPVMAFDDAVLPSTSPFNRMQTFMKDKPHRWGTKLFMLCCSEFAYCIRFEVYCGKHQNHEGSTPPDTKSVPAAVVRNLRQVFGPTGPSDFRLIVTDRFYTSVVLSMQLLALNFYSVGTAMTNKKGLCSAILPKKNKNVRKESNKRPAWVPRGTFHIAEMLQVPRIKFARWWDYQGVFVLATGGSTALDRTVRRDPTTGEQVVVMCPRFVKDYQTFMGGVDVHDQLRLQR</sequence>
<dbReference type="InterPro" id="IPR029526">
    <property type="entry name" value="PGBD"/>
</dbReference>
<evidence type="ECO:0000313" key="4">
    <source>
        <dbReference type="Proteomes" id="UP000237271"/>
    </source>
</evidence>
<dbReference type="OrthoDB" id="117306at2759"/>
<dbReference type="Proteomes" id="UP000237271">
    <property type="component" value="Unassembled WGS sequence"/>
</dbReference>
<reference evidence="3 4" key="1">
    <citation type="journal article" date="2017" name="Genome Biol. Evol.">
        <title>Phytophthora megakarya and P. palmivora, closely related causal agents of cacao black pod rot, underwent increases in genome sizes and gene numbers by different mechanisms.</title>
        <authorList>
            <person name="Ali S.S."/>
            <person name="Shao J."/>
            <person name="Lary D.J."/>
            <person name="Kronmiller B."/>
            <person name="Shen D."/>
            <person name="Strem M.D."/>
            <person name="Amoako-Attah I."/>
            <person name="Akrofi A.Y."/>
            <person name="Begoude B.A."/>
            <person name="Ten Hoopen G.M."/>
            <person name="Coulibaly K."/>
            <person name="Kebe B.I."/>
            <person name="Melnick R.L."/>
            <person name="Guiltinan M.J."/>
            <person name="Tyler B.M."/>
            <person name="Meinhardt L.W."/>
            <person name="Bailey B.A."/>
        </authorList>
    </citation>
    <scope>NUCLEOTIDE SEQUENCE [LARGE SCALE GENOMIC DNA]</scope>
    <source>
        <strain evidence="4">sbr112.9</strain>
    </source>
</reference>
<feature type="domain" description="PiggyBac transposable element-derived protein" evidence="2">
    <location>
        <begin position="89"/>
        <end position="460"/>
    </location>
</feature>
<accession>A0A2P4WYI1</accession>
<evidence type="ECO:0000313" key="3">
    <source>
        <dbReference type="EMBL" id="POM58363.1"/>
    </source>
</evidence>
<dbReference type="Pfam" id="PF13843">
    <property type="entry name" value="DDE_Tnp_1_7"/>
    <property type="match status" value="1"/>
</dbReference>
<gene>
    <name evidence="3" type="ORF">PHPALM_36995</name>
</gene>
<organism evidence="3 4">
    <name type="scientific">Phytophthora palmivora</name>
    <dbReference type="NCBI Taxonomy" id="4796"/>
    <lineage>
        <taxon>Eukaryota</taxon>
        <taxon>Sar</taxon>
        <taxon>Stramenopiles</taxon>
        <taxon>Oomycota</taxon>
        <taxon>Peronosporomycetes</taxon>
        <taxon>Peronosporales</taxon>
        <taxon>Peronosporaceae</taxon>
        <taxon>Phytophthora</taxon>
    </lineage>
</organism>
<protein>
    <recommendedName>
        <fullName evidence="2">PiggyBac transposable element-derived protein domain-containing protein</fullName>
    </recommendedName>
</protein>
<dbReference type="EMBL" id="NCKW01020264">
    <property type="protein sequence ID" value="POM58363.1"/>
    <property type="molecule type" value="Genomic_DNA"/>
</dbReference>
<dbReference type="PANTHER" id="PTHR46599">
    <property type="entry name" value="PIGGYBAC TRANSPOSABLE ELEMENT-DERIVED PROTEIN 4"/>
    <property type="match status" value="1"/>
</dbReference>
<name>A0A2P4WYI1_9STRA</name>
<evidence type="ECO:0000256" key="1">
    <source>
        <dbReference type="SAM" id="MobiDB-lite"/>
    </source>
</evidence>
<feature type="region of interest" description="Disordered" evidence="1">
    <location>
        <begin position="123"/>
        <end position="146"/>
    </location>
</feature>
<proteinExistence type="predicted"/>
<dbReference type="AlphaFoldDB" id="A0A2P4WYI1"/>
<keyword evidence="4" id="KW-1185">Reference proteome</keyword>